<dbReference type="InterPro" id="IPR023772">
    <property type="entry name" value="DNA-bd_HTH_TetR-type_CS"/>
</dbReference>
<keyword evidence="5" id="KW-1185">Reference proteome</keyword>
<dbReference type="Gene3D" id="1.10.10.60">
    <property type="entry name" value="Homeodomain-like"/>
    <property type="match status" value="1"/>
</dbReference>
<dbReference type="PRINTS" id="PR00455">
    <property type="entry name" value="HTHTETR"/>
</dbReference>
<dbReference type="EMBL" id="AP028679">
    <property type="protein sequence ID" value="BEQ13748.1"/>
    <property type="molecule type" value="Genomic_DNA"/>
</dbReference>
<dbReference type="PROSITE" id="PS01081">
    <property type="entry name" value="HTH_TETR_1"/>
    <property type="match status" value="1"/>
</dbReference>
<dbReference type="SUPFAM" id="SSF46689">
    <property type="entry name" value="Homeodomain-like"/>
    <property type="match status" value="1"/>
</dbReference>
<protein>
    <submittedName>
        <fullName evidence="4">TetR family transcriptional regulator</fullName>
    </submittedName>
</protein>
<dbReference type="AlphaFoldDB" id="A0AAU9E9G6"/>
<dbReference type="PROSITE" id="PS50977">
    <property type="entry name" value="HTH_TETR_2"/>
    <property type="match status" value="1"/>
</dbReference>
<sequence length="200" mass="22644">MEKQDMSRKQDIIDAATELFSRQGYHATSTHQVAKLAEVSEGIIFYYFKTKEDILLEIFYDSFDTFLESFEQPINEAATGLEAVRTWVELHFKAIEGRAKSTLLLVRDFPASLVDEGSPHREAILRRVEKLNRYLTAALNRGIHDGSVGPCDLETTALVLRSLLTGATRLALLETPRNPKFPEAVWEFCRRALTPSPSQI</sequence>
<dbReference type="InterPro" id="IPR009057">
    <property type="entry name" value="Homeodomain-like_sf"/>
</dbReference>
<organism evidence="4 5">
    <name type="scientific">Desulfoferula mesophila</name>
    <dbReference type="NCBI Taxonomy" id="3058419"/>
    <lineage>
        <taxon>Bacteria</taxon>
        <taxon>Pseudomonadati</taxon>
        <taxon>Thermodesulfobacteriota</taxon>
        <taxon>Desulfarculia</taxon>
        <taxon>Desulfarculales</taxon>
        <taxon>Desulfarculaceae</taxon>
        <taxon>Desulfoferula</taxon>
    </lineage>
</organism>
<dbReference type="Proteomes" id="UP001366166">
    <property type="component" value="Chromosome"/>
</dbReference>
<feature type="DNA-binding region" description="H-T-H motif" evidence="2">
    <location>
        <begin position="29"/>
        <end position="48"/>
    </location>
</feature>
<evidence type="ECO:0000313" key="4">
    <source>
        <dbReference type="EMBL" id="BEQ13748.1"/>
    </source>
</evidence>
<dbReference type="GO" id="GO:0003677">
    <property type="term" value="F:DNA binding"/>
    <property type="evidence" value="ECO:0007669"/>
    <property type="project" value="UniProtKB-UniRule"/>
</dbReference>
<name>A0AAU9E9G6_9BACT</name>
<reference evidence="5" key="1">
    <citation type="journal article" date="2023" name="Arch. Microbiol.">
        <title>Desulfoferula mesophilus gen. nov. sp. nov., a mesophilic sulfate-reducing bacterium isolated from a brackish lake sediment.</title>
        <authorList>
            <person name="Watanabe T."/>
            <person name="Yabe T."/>
            <person name="Tsuji J.M."/>
            <person name="Fukui M."/>
        </authorList>
    </citation>
    <scope>NUCLEOTIDE SEQUENCE [LARGE SCALE GENOMIC DNA]</scope>
    <source>
        <strain evidence="5">12FAK</strain>
    </source>
</reference>
<proteinExistence type="predicted"/>
<dbReference type="SUPFAM" id="SSF48498">
    <property type="entry name" value="Tetracyclin repressor-like, C-terminal domain"/>
    <property type="match status" value="1"/>
</dbReference>
<dbReference type="KEGG" id="dmp:FAK_08140"/>
<dbReference type="Pfam" id="PF00440">
    <property type="entry name" value="TetR_N"/>
    <property type="match status" value="1"/>
</dbReference>
<dbReference type="InterPro" id="IPR050109">
    <property type="entry name" value="HTH-type_TetR-like_transc_reg"/>
</dbReference>
<dbReference type="InterPro" id="IPR001647">
    <property type="entry name" value="HTH_TetR"/>
</dbReference>
<evidence type="ECO:0000256" key="1">
    <source>
        <dbReference type="ARBA" id="ARBA00023125"/>
    </source>
</evidence>
<gene>
    <name evidence="4" type="ORF">FAK_08140</name>
</gene>
<evidence type="ECO:0000259" key="3">
    <source>
        <dbReference type="PROSITE" id="PS50977"/>
    </source>
</evidence>
<feature type="domain" description="HTH tetR-type" evidence="3">
    <location>
        <begin position="6"/>
        <end position="66"/>
    </location>
</feature>
<dbReference type="Gene3D" id="1.10.357.10">
    <property type="entry name" value="Tetracycline Repressor, domain 2"/>
    <property type="match status" value="1"/>
</dbReference>
<keyword evidence="1 2" id="KW-0238">DNA-binding</keyword>
<evidence type="ECO:0000313" key="5">
    <source>
        <dbReference type="Proteomes" id="UP001366166"/>
    </source>
</evidence>
<accession>A0AAU9E9G6</accession>
<dbReference type="PANTHER" id="PTHR30055">
    <property type="entry name" value="HTH-TYPE TRANSCRIPTIONAL REGULATOR RUTR"/>
    <property type="match status" value="1"/>
</dbReference>
<dbReference type="InterPro" id="IPR036271">
    <property type="entry name" value="Tet_transcr_reg_TetR-rel_C_sf"/>
</dbReference>
<evidence type="ECO:0000256" key="2">
    <source>
        <dbReference type="PROSITE-ProRule" id="PRU00335"/>
    </source>
</evidence>